<evidence type="ECO:0000259" key="11">
    <source>
        <dbReference type="PROSITE" id="PS50879"/>
    </source>
</evidence>
<dbReference type="InterPro" id="IPR001584">
    <property type="entry name" value="Integrase_cat-core"/>
</dbReference>
<keyword evidence="5" id="KW-0479">Metal-binding</keyword>
<dbReference type="GO" id="GO:0003964">
    <property type="term" value="F:RNA-directed DNA polymerase activity"/>
    <property type="evidence" value="ECO:0007669"/>
    <property type="project" value="UniProtKB-KW"/>
</dbReference>
<evidence type="ECO:0000256" key="3">
    <source>
        <dbReference type="ARBA" id="ARBA00022695"/>
    </source>
</evidence>
<feature type="domain" description="RNase H type-1" evidence="11">
    <location>
        <begin position="1"/>
        <end position="124"/>
    </location>
</feature>
<evidence type="ECO:0000256" key="5">
    <source>
        <dbReference type="ARBA" id="ARBA00022723"/>
    </source>
</evidence>
<dbReference type="PROSITE" id="PS50879">
    <property type="entry name" value="RNASE_H_1"/>
    <property type="match status" value="1"/>
</dbReference>
<evidence type="ECO:0000256" key="1">
    <source>
        <dbReference type="ARBA" id="ARBA00012493"/>
    </source>
</evidence>
<dbReference type="GO" id="GO:0004523">
    <property type="term" value="F:RNA-DNA hybrid ribonuclease activity"/>
    <property type="evidence" value="ECO:0007669"/>
    <property type="project" value="InterPro"/>
</dbReference>
<dbReference type="InterPro" id="IPR002156">
    <property type="entry name" value="RNaseH_domain"/>
</dbReference>
<dbReference type="Gene3D" id="1.10.10.200">
    <property type="match status" value="1"/>
</dbReference>
<sequence>EFPADVAPEQGPEIGDFGDVQTQETSAQRVELLAVQFVLSHWDVPLNIYSDSQYVVQLVQNLETAPLYSTDSSTITHLLIPLQESLRWHYHPFFIGHIRAHSNLPGPLGEGNQQADLLTQSVFPVLTPLQQAQASHALHHQNACSLHLQFKITREQARQVVKQYSACLPHLPVPFHYGVNPWGLQSGHVYQMDVTHFASFGKFQYIHVTTDTFSHFLVASAHTGEAVRDVIAHCLLVFSILGPPKILKTDNAPAYISKGFNHFCCQFHIQHRTGIPYNPQGQGIVERAHAILKLTLQKIKKGESGADLHRTPHTWLRHALYVLNFLTLDIGGHSAAERFWHPIPEHKLRCYGKMY</sequence>
<evidence type="ECO:0000313" key="13">
    <source>
        <dbReference type="Ensembl" id="ENSCJAP00000088224.1"/>
    </source>
</evidence>
<evidence type="ECO:0000259" key="10">
    <source>
        <dbReference type="PROSITE" id="PS50876"/>
    </source>
</evidence>
<evidence type="ECO:0000256" key="4">
    <source>
        <dbReference type="ARBA" id="ARBA00022722"/>
    </source>
</evidence>
<keyword evidence="7" id="KW-0378">Hydrolase</keyword>
<dbReference type="SUPFAM" id="SSF46919">
    <property type="entry name" value="N-terminal Zn binding domain of HIV integrase"/>
    <property type="match status" value="1"/>
</dbReference>
<dbReference type="PANTHER" id="PTHR41694:SF3">
    <property type="entry name" value="RNA-DIRECTED DNA POLYMERASE-RELATED"/>
    <property type="match status" value="1"/>
</dbReference>
<keyword evidence="2" id="KW-0808">Transferase</keyword>
<dbReference type="Pfam" id="PF00665">
    <property type="entry name" value="rve"/>
    <property type="match status" value="1"/>
</dbReference>
<keyword evidence="4" id="KW-0540">Nuclease</keyword>
<dbReference type="InterPro" id="IPR012337">
    <property type="entry name" value="RNaseH-like_sf"/>
</dbReference>
<evidence type="ECO:0000256" key="7">
    <source>
        <dbReference type="ARBA" id="ARBA00022801"/>
    </source>
</evidence>
<organism evidence="13 14">
    <name type="scientific">Callithrix jacchus</name>
    <name type="common">White-tufted-ear marmoset</name>
    <name type="synonym">Simia Jacchus</name>
    <dbReference type="NCBI Taxonomy" id="9483"/>
    <lineage>
        <taxon>Eukaryota</taxon>
        <taxon>Metazoa</taxon>
        <taxon>Chordata</taxon>
        <taxon>Craniata</taxon>
        <taxon>Vertebrata</taxon>
        <taxon>Euteleostomi</taxon>
        <taxon>Mammalia</taxon>
        <taxon>Eutheria</taxon>
        <taxon>Euarchontoglires</taxon>
        <taxon>Primates</taxon>
        <taxon>Haplorrhini</taxon>
        <taxon>Platyrrhini</taxon>
        <taxon>Cebidae</taxon>
        <taxon>Callitrichinae</taxon>
        <taxon>Callithrix</taxon>
        <taxon>Callithrix</taxon>
    </lineage>
</organism>
<dbReference type="Pfam" id="PF02022">
    <property type="entry name" value="Integrase_Zn"/>
    <property type="match status" value="1"/>
</dbReference>
<feature type="domain" description="Integrase-type" evidence="10">
    <location>
        <begin position="127"/>
        <end position="168"/>
    </location>
</feature>
<proteinExistence type="predicted"/>
<dbReference type="Gene3D" id="3.30.420.10">
    <property type="entry name" value="Ribonuclease H-like superfamily/Ribonuclease H"/>
    <property type="match status" value="2"/>
</dbReference>
<evidence type="ECO:0000256" key="9">
    <source>
        <dbReference type="PROSITE-ProRule" id="PRU00450"/>
    </source>
</evidence>
<dbReference type="InterPro" id="IPR017856">
    <property type="entry name" value="Integrase-like_N"/>
</dbReference>
<name>A0A8I3WNB7_CALJA</name>
<dbReference type="GO" id="GO:0008270">
    <property type="term" value="F:zinc ion binding"/>
    <property type="evidence" value="ECO:0007669"/>
    <property type="project" value="UniProtKB-KW"/>
</dbReference>
<protein>
    <recommendedName>
        <fullName evidence="1">RNA-directed DNA polymerase</fullName>
        <ecNumber evidence="1">2.7.7.49</ecNumber>
    </recommendedName>
</protein>
<keyword evidence="6" id="KW-0255">Endonuclease</keyword>
<feature type="domain" description="Integrase catalytic" evidence="12">
    <location>
        <begin position="177"/>
        <end position="343"/>
    </location>
</feature>
<reference evidence="13" key="2">
    <citation type="submission" date="2025-08" db="UniProtKB">
        <authorList>
            <consortium name="Ensembl"/>
        </authorList>
    </citation>
    <scope>IDENTIFICATION</scope>
</reference>
<accession>A0A8I3WNB7</accession>
<keyword evidence="9" id="KW-0862">Zinc</keyword>
<dbReference type="Proteomes" id="UP000008225">
    <property type="component" value="Chromosome 8"/>
</dbReference>
<dbReference type="EC" id="2.7.7.49" evidence="1"/>
<dbReference type="SUPFAM" id="SSF53098">
    <property type="entry name" value="Ribonuclease H-like"/>
    <property type="match status" value="2"/>
</dbReference>
<dbReference type="PANTHER" id="PTHR41694">
    <property type="entry name" value="ENDOGENOUS RETROVIRUS GROUP K MEMBER POL PROTEIN"/>
    <property type="match status" value="1"/>
</dbReference>
<reference evidence="13 14" key="1">
    <citation type="submission" date="2009-03" db="EMBL/GenBank/DDBJ databases">
        <authorList>
            <person name="Warren W."/>
            <person name="Ye L."/>
            <person name="Minx P."/>
            <person name="Worley K."/>
            <person name="Gibbs R."/>
            <person name="Wilson R.K."/>
        </authorList>
    </citation>
    <scope>NUCLEOTIDE SEQUENCE [LARGE SCALE GENOMIC DNA]</scope>
</reference>
<dbReference type="Ensembl" id="ENSCJAT00000129836.1">
    <property type="protein sequence ID" value="ENSCJAP00000088224.1"/>
    <property type="gene ID" value="ENSCJAG00000077011.1"/>
</dbReference>
<dbReference type="GO" id="GO:0035613">
    <property type="term" value="F:RNA stem-loop binding"/>
    <property type="evidence" value="ECO:0007669"/>
    <property type="project" value="TreeGrafter"/>
</dbReference>
<keyword evidence="9" id="KW-0863">Zinc-finger</keyword>
<evidence type="ECO:0000256" key="8">
    <source>
        <dbReference type="ARBA" id="ARBA00022918"/>
    </source>
</evidence>
<dbReference type="InterPro" id="IPR003308">
    <property type="entry name" value="Integrase_Zn-bd_dom_N"/>
</dbReference>
<evidence type="ECO:0000256" key="6">
    <source>
        <dbReference type="ARBA" id="ARBA00022759"/>
    </source>
</evidence>
<evidence type="ECO:0000313" key="14">
    <source>
        <dbReference type="Proteomes" id="UP000008225"/>
    </source>
</evidence>
<keyword evidence="14" id="KW-1185">Reference proteome</keyword>
<dbReference type="PROSITE" id="PS50994">
    <property type="entry name" value="INTEGRASE"/>
    <property type="match status" value="1"/>
</dbReference>
<keyword evidence="3" id="KW-0548">Nucleotidyltransferase</keyword>
<dbReference type="OMA" id="ELRAVIW"/>
<evidence type="ECO:0000256" key="2">
    <source>
        <dbReference type="ARBA" id="ARBA00022679"/>
    </source>
</evidence>
<dbReference type="InterPro" id="IPR036397">
    <property type="entry name" value="RNaseH_sf"/>
</dbReference>
<dbReference type="GeneTree" id="ENSGT00940000165826"/>
<reference evidence="13" key="3">
    <citation type="submission" date="2025-09" db="UniProtKB">
        <authorList>
            <consortium name="Ensembl"/>
        </authorList>
    </citation>
    <scope>IDENTIFICATION</scope>
</reference>
<dbReference type="Pfam" id="PF00075">
    <property type="entry name" value="RNase_H"/>
    <property type="match status" value="1"/>
</dbReference>
<evidence type="ECO:0000259" key="12">
    <source>
        <dbReference type="PROSITE" id="PS50994"/>
    </source>
</evidence>
<keyword evidence="8" id="KW-0695">RNA-directed DNA polymerase</keyword>
<dbReference type="PROSITE" id="PS50876">
    <property type="entry name" value="ZF_INTEGRASE"/>
    <property type="match status" value="1"/>
</dbReference>
<dbReference type="AlphaFoldDB" id="A0A8I3WNB7"/>
<dbReference type="GO" id="GO:0015074">
    <property type="term" value="P:DNA integration"/>
    <property type="evidence" value="ECO:0007669"/>
    <property type="project" value="InterPro"/>
</dbReference>